<dbReference type="InterPro" id="IPR051911">
    <property type="entry name" value="SDR_oxidoreductase"/>
</dbReference>
<organism evidence="4 5">
    <name type="scientific">Candidatus Gottesmanbacteria bacterium RIFCSPHIGHO2_02_FULL_39_11</name>
    <dbReference type="NCBI Taxonomy" id="1798382"/>
    <lineage>
        <taxon>Bacteria</taxon>
        <taxon>Candidatus Gottesmaniibacteriota</taxon>
    </lineage>
</organism>
<protein>
    <recommendedName>
        <fullName evidence="6">Short-chain dehydrogenase</fullName>
    </recommendedName>
</protein>
<dbReference type="SUPFAM" id="SSF51735">
    <property type="entry name" value="NAD(P)-binding Rossmann-fold domains"/>
    <property type="match status" value="1"/>
</dbReference>
<evidence type="ECO:0008006" key="6">
    <source>
        <dbReference type="Google" id="ProtNLM"/>
    </source>
</evidence>
<gene>
    <name evidence="4" type="ORF">A3D77_07735</name>
</gene>
<dbReference type="EMBL" id="MFJL01000026">
    <property type="protein sequence ID" value="OGG15402.1"/>
    <property type="molecule type" value="Genomic_DNA"/>
</dbReference>
<dbReference type="Pfam" id="PF00106">
    <property type="entry name" value="adh_short"/>
    <property type="match status" value="1"/>
</dbReference>
<dbReference type="STRING" id="1798382.A3D77_07735"/>
<dbReference type="InterPro" id="IPR002347">
    <property type="entry name" value="SDR_fam"/>
</dbReference>
<dbReference type="AlphaFoldDB" id="A0A1F5ZTE9"/>
<keyword evidence="2" id="KW-0560">Oxidoreductase</keyword>
<evidence type="ECO:0000313" key="5">
    <source>
        <dbReference type="Proteomes" id="UP000176923"/>
    </source>
</evidence>
<dbReference type="PANTHER" id="PTHR43976:SF16">
    <property type="entry name" value="SHORT-CHAIN DEHYDROGENASE_REDUCTASE FAMILY PROTEIN"/>
    <property type="match status" value="1"/>
</dbReference>
<name>A0A1F5ZTE9_9BACT</name>
<reference evidence="4 5" key="1">
    <citation type="journal article" date="2016" name="Nat. Commun.">
        <title>Thousands of microbial genomes shed light on interconnected biogeochemical processes in an aquifer system.</title>
        <authorList>
            <person name="Anantharaman K."/>
            <person name="Brown C.T."/>
            <person name="Hug L.A."/>
            <person name="Sharon I."/>
            <person name="Castelle C.J."/>
            <person name="Probst A.J."/>
            <person name="Thomas B.C."/>
            <person name="Singh A."/>
            <person name="Wilkins M.J."/>
            <person name="Karaoz U."/>
            <person name="Brodie E.L."/>
            <person name="Williams K.H."/>
            <person name="Hubbard S.S."/>
            <person name="Banfield J.F."/>
        </authorList>
    </citation>
    <scope>NUCLEOTIDE SEQUENCE [LARGE SCALE GENOMIC DNA]</scope>
</reference>
<dbReference type="PRINTS" id="PR00081">
    <property type="entry name" value="GDHRDH"/>
</dbReference>
<dbReference type="PANTHER" id="PTHR43976">
    <property type="entry name" value="SHORT CHAIN DEHYDROGENASE"/>
    <property type="match status" value="1"/>
</dbReference>
<evidence type="ECO:0000256" key="2">
    <source>
        <dbReference type="ARBA" id="ARBA00023002"/>
    </source>
</evidence>
<proteinExistence type="inferred from homology"/>
<dbReference type="PRINTS" id="PR00080">
    <property type="entry name" value="SDRFAMILY"/>
</dbReference>
<comment type="caution">
    <text evidence="4">The sequence shown here is derived from an EMBL/GenBank/DDBJ whole genome shotgun (WGS) entry which is preliminary data.</text>
</comment>
<dbReference type="GO" id="GO:0016491">
    <property type="term" value="F:oxidoreductase activity"/>
    <property type="evidence" value="ECO:0007669"/>
    <property type="project" value="UniProtKB-KW"/>
</dbReference>
<dbReference type="InterPro" id="IPR036291">
    <property type="entry name" value="NAD(P)-bd_dom_sf"/>
</dbReference>
<sequence>MLENKIAIITGAASGIGQEAIRRFIQNPNYQVYAVDKNPLVCQLYDRSSSVKPTLLDVRERDAVSQFVQQVLERNSSVEVLVNGAGILNVGRVETYYDIDGKPNSKYQDLLETNYTAPLRLMRLILPVMRQQGSGVIVNITSTKEYVQDPYHVPYADLKAKLTKVTRRISQVERENGIRVVALQPGNTKTNIDPGLWTPGSDEEESYQIQTLNDWWRKVFGNNPRNVAEVIYQIAEGDITDERVLVGMDAKLAAILHDHLPYWDKIFALGYKSAMILTRVSLAIQNKRNEQINK</sequence>
<evidence type="ECO:0000256" key="1">
    <source>
        <dbReference type="ARBA" id="ARBA00006484"/>
    </source>
</evidence>
<evidence type="ECO:0000256" key="3">
    <source>
        <dbReference type="RuleBase" id="RU000363"/>
    </source>
</evidence>
<dbReference type="Gene3D" id="3.40.50.720">
    <property type="entry name" value="NAD(P)-binding Rossmann-like Domain"/>
    <property type="match status" value="1"/>
</dbReference>
<accession>A0A1F5ZTE9</accession>
<comment type="similarity">
    <text evidence="1 3">Belongs to the short-chain dehydrogenases/reductases (SDR) family.</text>
</comment>
<dbReference type="Proteomes" id="UP000176923">
    <property type="component" value="Unassembled WGS sequence"/>
</dbReference>
<evidence type="ECO:0000313" key="4">
    <source>
        <dbReference type="EMBL" id="OGG15402.1"/>
    </source>
</evidence>